<keyword evidence="1" id="KW-0732">Signal</keyword>
<sequence>MTPTIRRTLGAVTAGALALGGLALTAAPASAQVWDPSTISDATLTWGMSGETGGGAFFGGCNFLSAGTAGNTTASRVWTEADGFFKTTDGNVTITKNDAANGVTNATWANKCQDADGKAVSASSTTSLTGIRAVVSGGTGKIAEDGAYSVSWNGSFTVVFYGGLTYWSASDLKLTADADGDGKLTATASGYGASMEDAGKWVALTPRTITLANIKGGVAGDWGIPSVTPEYKGVKVTTATTPQTTTGANWGSFPQDFIDFQNETGQSSYWYSSGGARDAAKPTTPLVVSWKTTTDPVTPTEPADGSKEIGVTVPTVEVPATGAFSWAFADSKAVDLGTATKVGETFTASGDLTQVKVTDTRAGGSGAYTWSISGQVSKFSGSAGEFGGASLGWLPRVSNAGTGVTPGSEVKASTAATGGLASSATLAKSTGAASADVDAKLNLVIPGSAKAGKYTATLTLTALS</sequence>
<protein>
    <recommendedName>
        <fullName evidence="4">Htaa domain-containing protein</fullName>
    </recommendedName>
</protein>
<keyword evidence="3" id="KW-1185">Reference proteome</keyword>
<feature type="chain" id="PRO_5032817247" description="Htaa domain-containing protein" evidence="1">
    <location>
        <begin position="32"/>
        <end position="464"/>
    </location>
</feature>
<dbReference type="InterPro" id="IPR006311">
    <property type="entry name" value="TAT_signal"/>
</dbReference>
<proteinExistence type="predicted"/>
<gene>
    <name evidence="2" type="ORF">BJ979_000978</name>
</gene>
<dbReference type="PROSITE" id="PS51318">
    <property type="entry name" value="TAT"/>
    <property type="match status" value="1"/>
</dbReference>
<accession>A0A852Y912</accession>
<dbReference type="RefSeq" id="WP_179565729.1">
    <property type="nucleotide sequence ID" value="NZ_JACBZY010000001.1"/>
</dbReference>
<feature type="signal peptide" evidence="1">
    <location>
        <begin position="1"/>
        <end position="31"/>
    </location>
</feature>
<name>A0A852Y912_9MICO</name>
<organism evidence="2 3">
    <name type="scientific">Schumannella luteola</name>
    <dbReference type="NCBI Taxonomy" id="472059"/>
    <lineage>
        <taxon>Bacteria</taxon>
        <taxon>Bacillati</taxon>
        <taxon>Actinomycetota</taxon>
        <taxon>Actinomycetes</taxon>
        <taxon>Micrococcales</taxon>
        <taxon>Microbacteriaceae</taxon>
        <taxon>Schumannella</taxon>
    </lineage>
</organism>
<evidence type="ECO:0000256" key="1">
    <source>
        <dbReference type="SAM" id="SignalP"/>
    </source>
</evidence>
<dbReference type="AlphaFoldDB" id="A0A852Y912"/>
<dbReference type="EMBL" id="JACBZY010000001">
    <property type="protein sequence ID" value="NYG98352.1"/>
    <property type="molecule type" value="Genomic_DNA"/>
</dbReference>
<comment type="caution">
    <text evidence="2">The sequence shown here is derived from an EMBL/GenBank/DDBJ whole genome shotgun (WGS) entry which is preliminary data.</text>
</comment>
<dbReference type="Proteomes" id="UP000553888">
    <property type="component" value="Unassembled WGS sequence"/>
</dbReference>
<reference evidence="2 3" key="1">
    <citation type="submission" date="2020-07" db="EMBL/GenBank/DDBJ databases">
        <title>Sequencing the genomes of 1000 actinobacteria strains.</title>
        <authorList>
            <person name="Klenk H.-P."/>
        </authorList>
    </citation>
    <scope>NUCLEOTIDE SEQUENCE [LARGE SCALE GENOMIC DNA]</scope>
    <source>
        <strain evidence="2 3">DSM 23141</strain>
    </source>
</reference>
<evidence type="ECO:0000313" key="2">
    <source>
        <dbReference type="EMBL" id="NYG98352.1"/>
    </source>
</evidence>
<evidence type="ECO:0008006" key="4">
    <source>
        <dbReference type="Google" id="ProtNLM"/>
    </source>
</evidence>
<evidence type="ECO:0000313" key="3">
    <source>
        <dbReference type="Proteomes" id="UP000553888"/>
    </source>
</evidence>